<dbReference type="EMBL" id="JBBPBM010000001">
    <property type="protein sequence ID" value="KAK8600034.1"/>
    <property type="molecule type" value="Genomic_DNA"/>
</dbReference>
<gene>
    <name evidence="1" type="ORF">V6N12_049894</name>
</gene>
<protein>
    <submittedName>
        <fullName evidence="1">Uncharacterized protein</fullName>
    </submittedName>
</protein>
<accession>A0ABR2GCJ5</accession>
<reference evidence="1 2" key="1">
    <citation type="journal article" date="2024" name="G3 (Bethesda)">
        <title>Genome assembly of Hibiscus sabdariffa L. provides insights into metabolisms of medicinal natural products.</title>
        <authorList>
            <person name="Kim T."/>
        </authorList>
    </citation>
    <scope>NUCLEOTIDE SEQUENCE [LARGE SCALE GENOMIC DNA]</scope>
    <source>
        <strain evidence="1">TK-2024</strain>
        <tissue evidence="1">Old leaves</tissue>
    </source>
</reference>
<evidence type="ECO:0000313" key="2">
    <source>
        <dbReference type="Proteomes" id="UP001472677"/>
    </source>
</evidence>
<keyword evidence="2" id="KW-1185">Reference proteome</keyword>
<proteinExistence type="predicted"/>
<organism evidence="1 2">
    <name type="scientific">Hibiscus sabdariffa</name>
    <name type="common">roselle</name>
    <dbReference type="NCBI Taxonomy" id="183260"/>
    <lineage>
        <taxon>Eukaryota</taxon>
        <taxon>Viridiplantae</taxon>
        <taxon>Streptophyta</taxon>
        <taxon>Embryophyta</taxon>
        <taxon>Tracheophyta</taxon>
        <taxon>Spermatophyta</taxon>
        <taxon>Magnoliopsida</taxon>
        <taxon>eudicotyledons</taxon>
        <taxon>Gunneridae</taxon>
        <taxon>Pentapetalae</taxon>
        <taxon>rosids</taxon>
        <taxon>malvids</taxon>
        <taxon>Malvales</taxon>
        <taxon>Malvaceae</taxon>
        <taxon>Malvoideae</taxon>
        <taxon>Hibiscus</taxon>
    </lineage>
</organism>
<evidence type="ECO:0000313" key="1">
    <source>
        <dbReference type="EMBL" id="KAK8600034.1"/>
    </source>
</evidence>
<name>A0ABR2GCJ5_9ROSI</name>
<dbReference type="Proteomes" id="UP001472677">
    <property type="component" value="Unassembled WGS sequence"/>
</dbReference>
<sequence length="131" mass="14679">MLLRSVTSFYVQSKDGDKLICSLRAFPSSSTLSFPSRKHGRNSGVYASIDASNYAFTGVTNEKLLSLHNVILLVLKLIDKVFESTTNLMVLLLVRHDGLYFIDEKQVAEQNNDPQMADFIENEVLSSIFNS</sequence>
<comment type="caution">
    <text evidence="1">The sequence shown here is derived from an EMBL/GenBank/DDBJ whole genome shotgun (WGS) entry which is preliminary data.</text>
</comment>